<organism evidence="2">
    <name type="scientific">Hexamita inflata</name>
    <dbReference type="NCBI Taxonomy" id="28002"/>
    <lineage>
        <taxon>Eukaryota</taxon>
        <taxon>Metamonada</taxon>
        <taxon>Diplomonadida</taxon>
        <taxon>Hexamitidae</taxon>
        <taxon>Hexamitinae</taxon>
        <taxon>Hexamita</taxon>
    </lineage>
</organism>
<dbReference type="EMBL" id="CATOUU010000526">
    <property type="protein sequence ID" value="CAI9932856.1"/>
    <property type="molecule type" value="Genomic_DNA"/>
</dbReference>
<name>A0AA86P8I3_9EUKA</name>
<reference evidence="2" key="1">
    <citation type="submission" date="2023-06" db="EMBL/GenBank/DDBJ databases">
        <authorList>
            <person name="Kurt Z."/>
        </authorList>
    </citation>
    <scope>NUCLEOTIDE SEQUENCE</scope>
</reference>
<keyword evidence="1" id="KW-1133">Transmembrane helix</keyword>
<keyword evidence="1" id="KW-0472">Membrane</keyword>
<feature type="transmembrane region" description="Helical" evidence="1">
    <location>
        <begin position="514"/>
        <end position="535"/>
    </location>
</feature>
<gene>
    <name evidence="2" type="ORF">HINF_LOCUS20501</name>
    <name evidence="3" type="ORF">HINF_LOCUS45350</name>
</gene>
<sequence>MIFITQIISTTPNILTQLIKVDDCYSLETEAVLFPSNKTICFNLISYDNPACELFPKGVKVTAQLDQFDSLTTPYKPYGFVYDFDYKSTKQVCIQCLDAKCTDLNFQLSTKVKMRIESTSRYTECVCGKVGRVEENRTSCFHQDRINALAFESKVVLKPNQVCYWAAVNDECPQMTGLTQVNASISIQYNDTAQTYVYKPANASTSFALEPQAGTSGYFKYCFTDANALATISKRIPLRASIVINVQQRGVALKMVSGTQRVQIEDSADGFSHTTAFIQVVEIQLYGTISDAEKNKYAAVIAGITNPKYFSYIQIQSKTSDLNVQAYSNITFLFQTNTVQYMDRFKNPSLPEQIQTILKTENITDLVIQENLFVTDANGNVVVSYRRKFDKIKVTCWSGVKATWNSITQLTVDITLAKDLSRCEYLTPKPVQAIVGFINSSTSDTAYPGFVLNIANYSINQTSFVLTTTNTSMKDQIDSAVYNQFIIMDSNDYAENMEMSNWVKLATNQQNNNITVLVACLGATFVYATVYYLILCLRKHLTMSKAIQKSHVVKQILTEED</sequence>
<evidence type="ECO:0000313" key="2">
    <source>
        <dbReference type="EMBL" id="CAI9932856.1"/>
    </source>
</evidence>
<evidence type="ECO:0000313" key="3">
    <source>
        <dbReference type="EMBL" id="CAL6053466.1"/>
    </source>
</evidence>
<evidence type="ECO:0000313" key="4">
    <source>
        <dbReference type="Proteomes" id="UP001642409"/>
    </source>
</evidence>
<dbReference type="Proteomes" id="UP001642409">
    <property type="component" value="Unassembled WGS sequence"/>
</dbReference>
<comment type="caution">
    <text evidence="2">The sequence shown here is derived from an EMBL/GenBank/DDBJ whole genome shotgun (WGS) entry which is preliminary data.</text>
</comment>
<evidence type="ECO:0000256" key="1">
    <source>
        <dbReference type="SAM" id="Phobius"/>
    </source>
</evidence>
<dbReference type="EMBL" id="CAXDID020000196">
    <property type="protein sequence ID" value="CAL6053466.1"/>
    <property type="molecule type" value="Genomic_DNA"/>
</dbReference>
<accession>A0AA86P8I3</accession>
<protein>
    <submittedName>
        <fullName evidence="2">Uncharacterized protein</fullName>
    </submittedName>
</protein>
<keyword evidence="1" id="KW-0812">Transmembrane</keyword>
<keyword evidence="4" id="KW-1185">Reference proteome</keyword>
<proteinExistence type="predicted"/>
<reference evidence="3 4" key="2">
    <citation type="submission" date="2024-07" db="EMBL/GenBank/DDBJ databases">
        <authorList>
            <person name="Akdeniz Z."/>
        </authorList>
    </citation>
    <scope>NUCLEOTIDE SEQUENCE [LARGE SCALE GENOMIC DNA]</scope>
</reference>
<dbReference type="AlphaFoldDB" id="A0AA86P8I3"/>